<protein>
    <submittedName>
        <fullName evidence="1">Uncharacterized protein</fullName>
    </submittedName>
</protein>
<accession>A0ABD3F7A1</accession>
<keyword evidence="2" id="KW-1185">Reference proteome</keyword>
<dbReference type="AlphaFoldDB" id="A0ABD3F7A1"/>
<reference evidence="1 2" key="1">
    <citation type="submission" date="2024-09" db="EMBL/GenBank/DDBJ databases">
        <title>Genome sequencing and assembly of Phytophthora oleae, isolate VK10A, causative agent of rot of olive drupes.</title>
        <authorList>
            <person name="Conti Taguali S."/>
            <person name="Riolo M."/>
            <person name="La Spada F."/>
            <person name="Cacciola S.O."/>
            <person name="Dionisio G."/>
        </authorList>
    </citation>
    <scope>NUCLEOTIDE SEQUENCE [LARGE SCALE GENOMIC DNA]</scope>
    <source>
        <strain evidence="1 2">VK10A</strain>
    </source>
</reference>
<dbReference type="EMBL" id="JBIMZQ010000030">
    <property type="protein sequence ID" value="KAL3662745.1"/>
    <property type="molecule type" value="Genomic_DNA"/>
</dbReference>
<sequence>MWRVRLAIYTSSCTKRWIDSVAAPAYVSWSYSVVICFLISEHSSGQDMAIENDNAMRFLIPRCFRRKKTPPTPETAGNIFEQRMKHRLKKQNKRSTRARRESPLQDTEFAAFDLLAVRDLPLAMKNSPNIKQEPLPHLLSWDSVADTYLSPPSSVGAEAGGVVGTTHTRSIGELDSDISSRYTAQLRRQEISQDAAFRLYQLAHLDMRNSTPSFVYQVPRQSARKWSMATTQGSTGECLQLR</sequence>
<evidence type="ECO:0000313" key="2">
    <source>
        <dbReference type="Proteomes" id="UP001632037"/>
    </source>
</evidence>
<evidence type="ECO:0000313" key="1">
    <source>
        <dbReference type="EMBL" id="KAL3662745.1"/>
    </source>
</evidence>
<dbReference type="Proteomes" id="UP001632037">
    <property type="component" value="Unassembled WGS sequence"/>
</dbReference>
<gene>
    <name evidence="1" type="ORF">V7S43_012148</name>
</gene>
<organism evidence="1 2">
    <name type="scientific">Phytophthora oleae</name>
    <dbReference type="NCBI Taxonomy" id="2107226"/>
    <lineage>
        <taxon>Eukaryota</taxon>
        <taxon>Sar</taxon>
        <taxon>Stramenopiles</taxon>
        <taxon>Oomycota</taxon>
        <taxon>Peronosporomycetes</taxon>
        <taxon>Peronosporales</taxon>
        <taxon>Peronosporaceae</taxon>
        <taxon>Phytophthora</taxon>
    </lineage>
</organism>
<comment type="caution">
    <text evidence="1">The sequence shown here is derived from an EMBL/GenBank/DDBJ whole genome shotgun (WGS) entry which is preliminary data.</text>
</comment>
<proteinExistence type="predicted"/>
<name>A0ABD3F7A1_9STRA</name>